<keyword evidence="2 4" id="KW-0378">Hydrolase</keyword>
<dbReference type="PANTHER" id="PTHR43794:SF11">
    <property type="entry name" value="AMIDOHYDROLASE-RELATED DOMAIN-CONTAINING PROTEIN"/>
    <property type="match status" value="1"/>
</dbReference>
<dbReference type="GO" id="GO:0016810">
    <property type="term" value="F:hydrolase activity, acting on carbon-nitrogen (but not peptide) bonds"/>
    <property type="evidence" value="ECO:0007669"/>
    <property type="project" value="InterPro"/>
</dbReference>
<reference evidence="4 5" key="1">
    <citation type="submission" date="2020-04" db="EMBL/GenBank/DDBJ databases">
        <title>Description of novel Gluconacetobacter.</title>
        <authorList>
            <person name="Sombolestani A."/>
        </authorList>
    </citation>
    <scope>NUCLEOTIDE SEQUENCE [LARGE SCALE GENOMIC DNA]</scope>
    <source>
        <strain evidence="4 5">LMG 27725</strain>
    </source>
</reference>
<dbReference type="Gene3D" id="2.30.40.10">
    <property type="entry name" value="Urease, subunit C, domain 1"/>
    <property type="match status" value="1"/>
</dbReference>
<proteinExistence type="inferred from homology"/>
<accession>A0A7W4JCV8</accession>
<sequence>MRLLIRARNREIAVDAGKIIDVRDDFDLVLNFPDAEIRPGLINAHDHLHRNHYGRLGHPPYRNAYEWAVDIQAREADRIVLGRARPRREALLEGAWKNLFSGVTTAVHHDPWEADFDAGFPLKLVRLRNADSLGMTPELAGSVGEGPFCLHVAEGVDFRAVAEIDALAERGVLGPELLAVHGVGMDAASRRRFRASGAALVWCPSSNLFLFGRTASEALLAEGVDVLLGSDSRLTGCGDLLDELACARRLGILDDGRLLAAVGATAAYRLGLPVPSLETGSMADLVILRKPILEACAEDVLLVLVDGVPRVAHPSLGASLAPFFQHAEERTAGGVVRWTALPVAAWTPLR</sequence>
<comment type="similarity">
    <text evidence="1">Belongs to the metallo-dependent hydrolases superfamily. ATZ/TRZ family.</text>
</comment>
<dbReference type="AlphaFoldDB" id="A0A7W4JCV8"/>
<keyword evidence="5" id="KW-1185">Reference proteome</keyword>
<name>A0A7W4JCV8_9PROT</name>
<dbReference type="InterPro" id="IPR011059">
    <property type="entry name" value="Metal-dep_hydrolase_composite"/>
</dbReference>
<dbReference type="Proteomes" id="UP000525623">
    <property type="component" value="Unassembled WGS sequence"/>
</dbReference>
<dbReference type="PANTHER" id="PTHR43794">
    <property type="entry name" value="AMINOHYDROLASE SSNA-RELATED"/>
    <property type="match status" value="1"/>
</dbReference>
<feature type="domain" description="Amidohydrolase-related" evidence="3">
    <location>
        <begin position="165"/>
        <end position="307"/>
    </location>
</feature>
<protein>
    <submittedName>
        <fullName evidence="4">Amidohydrolase family protein</fullName>
    </submittedName>
</protein>
<dbReference type="InterPro" id="IPR050287">
    <property type="entry name" value="MTA/SAH_deaminase"/>
</dbReference>
<dbReference type="SUPFAM" id="SSF51556">
    <property type="entry name" value="Metallo-dependent hydrolases"/>
    <property type="match status" value="1"/>
</dbReference>
<evidence type="ECO:0000256" key="2">
    <source>
        <dbReference type="ARBA" id="ARBA00022801"/>
    </source>
</evidence>
<organism evidence="4 5">
    <name type="scientific">Gluconacetobacter tumulicola</name>
    <dbReference type="NCBI Taxonomy" id="1017177"/>
    <lineage>
        <taxon>Bacteria</taxon>
        <taxon>Pseudomonadati</taxon>
        <taxon>Pseudomonadota</taxon>
        <taxon>Alphaproteobacteria</taxon>
        <taxon>Acetobacterales</taxon>
        <taxon>Acetobacteraceae</taxon>
        <taxon>Gluconacetobacter</taxon>
    </lineage>
</organism>
<dbReference type="RefSeq" id="WP_182965240.1">
    <property type="nucleotide sequence ID" value="NZ_BAABGC010000020.1"/>
</dbReference>
<evidence type="ECO:0000259" key="3">
    <source>
        <dbReference type="Pfam" id="PF01979"/>
    </source>
</evidence>
<evidence type="ECO:0000256" key="1">
    <source>
        <dbReference type="ARBA" id="ARBA00006745"/>
    </source>
</evidence>
<dbReference type="EMBL" id="JABEQL010000007">
    <property type="protein sequence ID" value="MBB2178928.1"/>
    <property type="molecule type" value="Genomic_DNA"/>
</dbReference>
<gene>
    <name evidence="4" type="ORF">HLH29_07030</name>
</gene>
<dbReference type="Gene3D" id="3.20.20.140">
    <property type="entry name" value="Metal-dependent hydrolases"/>
    <property type="match status" value="2"/>
</dbReference>
<evidence type="ECO:0000313" key="4">
    <source>
        <dbReference type="EMBL" id="MBB2178928.1"/>
    </source>
</evidence>
<comment type="caution">
    <text evidence="4">The sequence shown here is derived from an EMBL/GenBank/DDBJ whole genome shotgun (WGS) entry which is preliminary data.</text>
</comment>
<dbReference type="InterPro" id="IPR032466">
    <property type="entry name" value="Metal_Hydrolase"/>
</dbReference>
<dbReference type="InterPro" id="IPR006680">
    <property type="entry name" value="Amidohydro-rel"/>
</dbReference>
<evidence type="ECO:0000313" key="5">
    <source>
        <dbReference type="Proteomes" id="UP000525623"/>
    </source>
</evidence>
<dbReference type="Pfam" id="PF01979">
    <property type="entry name" value="Amidohydro_1"/>
    <property type="match status" value="1"/>
</dbReference>